<evidence type="ECO:0000259" key="3">
    <source>
        <dbReference type="PROSITE" id="PS51914"/>
    </source>
</evidence>
<feature type="domain" description="MRH" evidence="3">
    <location>
        <begin position="1"/>
        <end position="88"/>
    </location>
</feature>
<dbReference type="Pfam" id="PF13015">
    <property type="entry name" value="PRKCSH_1"/>
    <property type="match status" value="1"/>
</dbReference>
<dbReference type="InterPro" id="IPR009011">
    <property type="entry name" value="Man6P_isomerase_rcpt-bd_dom_sf"/>
</dbReference>
<evidence type="ECO:0000313" key="5">
    <source>
        <dbReference type="Proteomes" id="UP000314294"/>
    </source>
</evidence>
<dbReference type="Proteomes" id="UP000314294">
    <property type="component" value="Unassembled WGS sequence"/>
</dbReference>
<evidence type="ECO:0000313" key="4">
    <source>
        <dbReference type="EMBL" id="TNN85177.1"/>
    </source>
</evidence>
<reference evidence="4 5" key="1">
    <citation type="submission" date="2019-03" db="EMBL/GenBank/DDBJ databases">
        <title>First draft genome of Liparis tanakae, snailfish: a comprehensive survey of snailfish specific genes.</title>
        <authorList>
            <person name="Kim W."/>
            <person name="Song I."/>
            <person name="Jeong J.-H."/>
            <person name="Kim D."/>
            <person name="Kim S."/>
            <person name="Ryu S."/>
            <person name="Song J.Y."/>
            <person name="Lee S.K."/>
        </authorList>
    </citation>
    <scope>NUCLEOTIDE SEQUENCE [LARGE SCALE GENOMIC DNA]</scope>
    <source>
        <tissue evidence="4">Muscle</tissue>
    </source>
</reference>
<dbReference type="SUPFAM" id="SSF50911">
    <property type="entry name" value="Mannose 6-phosphate receptor domain"/>
    <property type="match status" value="1"/>
</dbReference>
<gene>
    <name evidence="4" type="primary">Prkcsh</name>
    <name evidence="4" type="ORF">EYF80_004527</name>
</gene>
<dbReference type="PANTHER" id="PTHR12630:SF22">
    <property type="entry name" value="GLUCOSIDASE 2 SUBUNIT BETA"/>
    <property type="match status" value="1"/>
</dbReference>
<dbReference type="Gene3D" id="2.70.130.10">
    <property type="entry name" value="Mannose-6-phosphate receptor binding domain"/>
    <property type="match status" value="1"/>
</dbReference>
<dbReference type="PROSITE" id="PS51914">
    <property type="entry name" value="MRH"/>
    <property type="match status" value="1"/>
</dbReference>
<keyword evidence="5" id="KW-1185">Reference proteome</keyword>
<comment type="caution">
    <text evidence="4">The sequence shown here is derived from an EMBL/GenBank/DDBJ whole genome shotgun (WGS) entry which is preliminary data.</text>
</comment>
<dbReference type="PANTHER" id="PTHR12630">
    <property type="entry name" value="N-LINKED OLIGOSACCHARIDE PROCESSING"/>
    <property type="match status" value="1"/>
</dbReference>
<keyword evidence="2" id="KW-1015">Disulfide bond</keyword>
<evidence type="ECO:0000256" key="1">
    <source>
        <dbReference type="ARBA" id="ARBA00022729"/>
    </source>
</evidence>
<accession>A0A4Z2J583</accession>
<dbReference type="InterPro" id="IPR044865">
    <property type="entry name" value="MRH_dom"/>
</dbReference>
<dbReference type="InterPro" id="IPR036607">
    <property type="entry name" value="PRKCSH"/>
</dbReference>
<name>A0A4Z2J583_9TELE</name>
<dbReference type="EMBL" id="SRLO01000022">
    <property type="protein sequence ID" value="TNN85177.1"/>
    <property type="molecule type" value="Genomic_DNA"/>
</dbReference>
<dbReference type="InterPro" id="IPR039794">
    <property type="entry name" value="Gtb1-like"/>
</dbReference>
<dbReference type="GO" id="GO:0006491">
    <property type="term" value="P:N-glycan processing"/>
    <property type="evidence" value="ECO:0007669"/>
    <property type="project" value="TreeGrafter"/>
</dbReference>
<dbReference type="AlphaFoldDB" id="A0A4Z2J583"/>
<dbReference type="GO" id="GO:0001889">
    <property type="term" value="P:liver development"/>
    <property type="evidence" value="ECO:0007669"/>
    <property type="project" value="TreeGrafter"/>
</dbReference>
<protein>
    <submittedName>
        <fullName evidence="4">Glucosidase 2 subunit beta</fullName>
    </submittedName>
</protein>
<dbReference type="OrthoDB" id="28322at2759"/>
<proteinExistence type="predicted"/>
<keyword evidence="1" id="KW-0732">Signal</keyword>
<evidence type="ECO:0000256" key="2">
    <source>
        <dbReference type="ARBA" id="ARBA00023157"/>
    </source>
</evidence>
<dbReference type="GO" id="GO:0017177">
    <property type="term" value="C:glucosidase II complex"/>
    <property type="evidence" value="ECO:0007669"/>
    <property type="project" value="TreeGrafter"/>
</dbReference>
<sequence length="99" mass="11010">MWAAAPKDQYRHMVYENGEPCWQGGSRSTTVLVLARGISRAQYDVRGCYGNPLEVTLTCGVETALRSVREPSKCQYVLDLQTPVACQPAPRQRGVHSEL</sequence>
<organism evidence="4 5">
    <name type="scientific">Liparis tanakae</name>
    <name type="common">Tanaka's snailfish</name>
    <dbReference type="NCBI Taxonomy" id="230148"/>
    <lineage>
        <taxon>Eukaryota</taxon>
        <taxon>Metazoa</taxon>
        <taxon>Chordata</taxon>
        <taxon>Craniata</taxon>
        <taxon>Vertebrata</taxon>
        <taxon>Euteleostomi</taxon>
        <taxon>Actinopterygii</taxon>
        <taxon>Neopterygii</taxon>
        <taxon>Teleostei</taxon>
        <taxon>Neoteleostei</taxon>
        <taxon>Acanthomorphata</taxon>
        <taxon>Eupercaria</taxon>
        <taxon>Perciformes</taxon>
        <taxon>Cottioidei</taxon>
        <taxon>Cottales</taxon>
        <taxon>Liparidae</taxon>
        <taxon>Liparis</taxon>
    </lineage>
</organism>